<gene>
    <name evidence="2" type="ORF">CHO01_27400</name>
    <name evidence="3" type="ORF">HNR08_001588</name>
</gene>
<reference evidence="3 5" key="2">
    <citation type="submission" date="2020-08" db="EMBL/GenBank/DDBJ databases">
        <title>Sequencing the genomes of 1000 actinobacteria strains.</title>
        <authorList>
            <person name="Klenk H.-P."/>
        </authorList>
    </citation>
    <scope>NUCLEOTIDE SEQUENCE [LARGE SCALE GENOMIC DNA]</scope>
    <source>
        <strain evidence="3 5">DSM 9581</strain>
    </source>
</reference>
<dbReference type="Proteomes" id="UP000564629">
    <property type="component" value="Unassembled WGS sequence"/>
</dbReference>
<reference evidence="2 4" key="1">
    <citation type="submission" date="2019-07" db="EMBL/GenBank/DDBJ databases">
        <title>Whole genome shotgun sequence of Cellulomonas hominis NBRC 16055.</title>
        <authorList>
            <person name="Hosoyama A."/>
            <person name="Uohara A."/>
            <person name="Ohji S."/>
            <person name="Ichikawa N."/>
        </authorList>
    </citation>
    <scope>NUCLEOTIDE SEQUENCE [LARGE SCALE GENOMIC DNA]</scope>
    <source>
        <strain evidence="2 4">NBRC 16055</strain>
    </source>
</reference>
<dbReference type="AlphaFoldDB" id="A0A511FGB7"/>
<evidence type="ECO:0000313" key="4">
    <source>
        <dbReference type="Proteomes" id="UP000321723"/>
    </source>
</evidence>
<comment type="caution">
    <text evidence="2">The sequence shown here is derived from an EMBL/GenBank/DDBJ whole genome shotgun (WGS) entry which is preliminary data.</text>
</comment>
<accession>A0A511FGB7</accession>
<dbReference type="EMBL" id="JACHDN010000001">
    <property type="protein sequence ID" value="MBB5472852.1"/>
    <property type="molecule type" value="Genomic_DNA"/>
</dbReference>
<sequence>MNLTKVVGACSLGAVATFHPVLAFVVLGAIVTAAFMFTLMLKWFARQPHPVRKDVIALIQAMRARH</sequence>
<protein>
    <submittedName>
        <fullName evidence="2">Uncharacterized protein</fullName>
    </submittedName>
</protein>
<dbReference type="Proteomes" id="UP000321723">
    <property type="component" value="Unassembled WGS sequence"/>
</dbReference>
<feature type="transmembrane region" description="Helical" evidence="1">
    <location>
        <begin position="21"/>
        <end position="44"/>
    </location>
</feature>
<keyword evidence="4" id="KW-1185">Reference proteome</keyword>
<evidence type="ECO:0000313" key="2">
    <source>
        <dbReference type="EMBL" id="GEL47624.1"/>
    </source>
</evidence>
<evidence type="ECO:0000256" key="1">
    <source>
        <dbReference type="SAM" id="Phobius"/>
    </source>
</evidence>
<evidence type="ECO:0000313" key="3">
    <source>
        <dbReference type="EMBL" id="MBB5472852.1"/>
    </source>
</evidence>
<dbReference type="EMBL" id="BJVQ01000042">
    <property type="protein sequence ID" value="GEL47624.1"/>
    <property type="molecule type" value="Genomic_DNA"/>
</dbReference>
<keyword evidence="1" id="KW-1133">Transmembrane helix</keyword>
<evidence type="ECO:0000313" key="5">
    <source>
        <dbReference type="Proteomes" id="UP000564629"/>
    </source>
</evidence>
<keyword evidence="1" id="KW-0812">Transmembrane</keyword>
<keyword evidence="1" id="KW-0472">Membrane</keyword>
<proteinExistence type="predicted"/>
<dbReference type="RefSeq" id="WP_146838882.1">
    <property type="nucleotide sequence ID" value="NZ_BJVQ01000042.1"/>
</dbReference>
<organism evidence="2 4">
    <name type="scientific">Cellulomonas hominis</name>
    <dbReference type="NCBI Taxonomy" id="156981"/>
    <lineage>
        <taxon>Bacteria</taxon>
        <taxon>Bacillati</taxon>
        <taxon>Actinomycetota</taxon>
        <taxon>Actinomycetes</taxon>
        <taxon>Micrococcales</taxon>
        <taxon>Cellulomonadaceae</taxon>
        <taxon>Cellulomonas</taxon>
    </lineage>
</organism>
<name>A0A511FGB7_9CELL</name>